<accession>A0ABY1S5Z7</accession>
<evidence type="ECO:0008006" key="3">
    <source>
        <dbReference type="Google" id="ProtNLM"/>
    </source>
</evidence>
<comment type="caution">
    <text evidence="1">The sequence shown here is derived from an EMBL/GenBank/DDBJ whole genome shotgun (WGS) entry which is preliminary data.</text>
</comment>
<evidence type="ECO:0000313" key="1">
    <source>
        <dbReference type="EMBL" id="SMR91639.1"/>
    </source>
</evidence>
<dbReference type="GeneID" id="31773824"/>
<keyword evidence="2" id="KW-1185">Reference proteome</keyword>
<protein>
    <recommendedName>
        <fullName evidence="3">Phage-Barnase-EndoU-ColicinE5/D-RelE like nuclease 3 domain-containing protein</fullName>
    </recommendedName>
</protein>
<organism evidence="1 2">
    <name type="scientific">Caldicellulosiruptor bescii</name>
    <name type="common">Anaerocellum thermophilum</name>
    <dbReference type="NCBI Taxonomy" id="31899"/>
    <lineage>
        <taxon>Bacteria</taxon>
        <taxon>Bacillati</taxon>
        <taxon>Bacillota</taxon>
        <taxon>Bacillota incertae sedis</taxon>
        <taxon>Caldicellulosiruptorales</taxon>
        <taxon>Caldicellulosiruptoraceae</taxon>
        <taxon>Caldicellulosiruptor</taxon>
    </lineage>
</organism>
<dbReference type="Proteomes" id="UP000196803">
    <property type="component" value="Unassembled WGS sequence"/>
</dbReference>
<reference evidence="1 2" key="1">
    <citation type="submission" date="2017-05" db="EMBL/GenBank/DDBJ databases">
        <authorList>
            <person name="Varghese N."/>
            <person name="Submissions S."/>
        </authorList>
    </citation>
    <scope>NUCLEOTIDE SEQUENCE [LARGE SCALE GENOMIC DNA]</scope>
    <source>
        <strain evidence="1 2">MACB1020</strain>
    </source>
</reference>
<name>A0ABY1S5Z7_CALBS</name>
<sequence>MKKKDCQNLPALIENNFKTLEEYLNYLHQLYLDDFSNQTTYYNGKPIKTAKSLSYNLRETTFEHLVTEEYKGKRIYDDERCKRIKWIKHIIDNCTSSHCPYLRCFREKKNRVIMWCTRVDYVIVLDDRKNHYFLVTAYCVKYENKRRELQKKANSYTHKNRSRPHF</sequence>
<dbReference type="RefSeq" id="WP_015908787.1">
    <property type="nucleotide sequence ID" value="NZ_FUZJ01000001.1"/>
</dbReference>
<gene>
    <name evidence="1" type="ORF">SAMN05216240_0573</name>
</gene>
<dbReference type="EMBL" id="FXXC01000001">
    <property type="protein sequence ID" value="SMR91639.1"/>
    <property type="molecule type" value="Genomic_DNA"/>
</dbReference>
<proteinExistence type="predicted"/>
<evidence type="ECO:0000313" key="2">
    <source>
        <dbReference type="Proteomes" id="UP000196803"/>
    </source>
</evidence>